<protein>
    <submittedName>
        <fullName evidence="2">Uncharacterized protein</fullName>
    </submittedName>
</protein>
<reference evidence="2" key="1">
    <citation type="journal article" date="2022" name="bioRxiv">
        <title>Sequencing and chromosome-scale assembly of the giantPleurodeles waltlgenome.</title>
        <authorList>
            <person name="Brown T."/>
            <person name="Elewa A."/>
            <person name="Iarovenko S."/>
            <person name="Subramanian E."/>
            <person name="Araus A.J."/>
            <person name="Petzold A."/>
            <person name="Susuki M."/>
            <person name="Suzuki K.-i.T."/>
            <person name="Hayashi T."/>
            <person name="Toyoda A."/>
            <person name="Oliveira C."/>
            <person name="Osipova E."/>
            <person name="Leigh N.D."/>
            <person name="Simon A."/>
            <person name="Yun M.H."/>
        </authorList>
    </citation>
    <scope>NUCLEOTIDE SEQUENCE</scope>
    <source>
        <strain evidence="2">20211129_DDA</strain>
        <tissue evidence="2">Liver</tissue>
    </source>
</reference>
<feature type="region of interest" description="Disordered" evidence="1">
    <location>
        <begin position="1"/>
        <end position="53"/>
    </location>
</feature>
<proteinExistence type="predicted"/>
<evidence type="ECO:0000313" key="2">
    <source>
        <dbReference type="EMBL" id="KAJ1153708.1"/>
    </source>
</evidence>
<keyword evidence="3" id="KW-1185">Reference proteome</keyword>
<dbReference type="AlphaFoldDB" id="A0AAV7RS42"/>
<name>A0AAV7RS42_PLEWA</name>
<comment type="caution">
    <text evidence="2">The sequence shown here is derived from an EMBL/GenBank/DDBJ whole genome shotgun (WGS) entry which is preliminary data.</text>
</comment>
<organism evidence="2 3">
    <name type="scientific">Pleurodeles waltl</name>
    <name type="common">Iberian ribbed newt</name>
    <dbReference type="NCBI Taxonomy" id="8319"/>
    <lineage>
        <taxon>Eukaryota</taxon>
        <taxon>Metazoa</taxon>
        <taxon>Chordata</taxon>
        <taxon>Craniata</taxon>
        <taxon>Vertebrata</taxon>
        <taxon>Euteleostomi</taxon>
        <taxon>Amphibia</taxon>
        <taxon>Batrachia</taxon>
        <taxon>Caudata</taxon>
        <taxon>Salamandroidea</taxon>
        <taxon>Salamandridae</taxon>
        <taxon>Pleurodelinae</taxon>
        <taxon>Pleurodeles</taxon>
    </lineage>
</organism>
<accession>A0AAV7RS42</accession>
<evidence type="ECO:0000313" key="3">
    <source>
        <dbReference type="Proteomes" id="UP001066276"/>
    </source>
</evidence>
<evidence type="ECO:0000256" key="1">
    <source>
        <dbReference type="SAM" id="MobiDB-lite"/>
    </source>
</evidence>
<dbReference type="EMBL" id="JANPWB010000009">
    <property type="protein sequence ID" value="KAJ1153708.1"/>
    <property type="molecule type" value="Genomic_DNA"/>
</dbReference>
<feature type="compositionally biased region" description="Basic and acidic residues" evidence="1">
    <location>
        <begin position="44"/>
        <end position="53"/>
    </location>
</feature>
<dbReference type="Proteomes" id="UP001066276">
    <property type="component" value="Chromosome 5"/>
</dbReference>
<sequence length="102" mass="11321">MVAPGAWGHENGVPVAEWGPEGSPSWPRGVPDFGIGAPKTAVGDLRRERRDRDSGTWKINPAVLTYKGEDPFTKCLRAQSGGHWRWFDKDQAPETNEGRHVK</sequence>
<gene>
    <name evidence="2" type="ORF">NDU88_006466</name>
</gene>